<dbReference type="Proteomes" id="UP000184066">
    <property type="component" value="Unassembled WGS sequence"/>
</dbReference>
<dbReference type="InterPro" id="IPR051532">
    <property type="entry name" value="Ester_Hydrolysis_Enzymes"/>
</dbReference>
<dbReference type="EMBL" id="FRDL01000004">
    <property type="protein sequence ID" value="SHN65757.1"/>
    <property type="molecule type" value="Genomic_DNA"/>
</dbReference>
<evidence type="ECO:0000313" key="3">
    <source>
        <dbReference type="Proteomes" id="UP000184066"/>
    </source>
</evidence>
<dbReference type="InterPro" id="IPR036514">
    <property type="entry name" value="SGNH_hydro_sf"/>
</dbReference>
<proteinExistence type="predicted"/>
<dbReference type="GO" id="GO:0004622">
    <property type="term" value="F:phosphatidylcholine lysophospholipase activity"/>
    <property type="evidence" value="ECO:0007669"/>
    <property type="project" value="TreeGrafter"/>
</dbReference>
<dbReference type="Gene3D" id="3.40.50.1110">
    <property type="entry name" value="SGNH hydrolase"/>
    <property type="match status" value="1"/>
</dbReference>
<protein>
    <submittedName>
        <fullName evidence="2">Lysophospholipase L1</fullName>
    </submittedName>
</protein>
<feature type="domain" description="SGNH hydrolase-type esterase" evidence="1">
    <location>
        <begin position="57"/>
        <end position="219"/>
    </location>
</feature>
<sequence length="238" mass="25139">MKARAAALTLAALAALGAGAWLDGYGARALLRAERMLQVPPAPLDVPPDRPARIVLLGTSLTAGGELWLRRVRARLEACRPGGVALTRVARPGAAGAWGQARLAEILADPPDLIAMEFTINDSALHRGEPLARAAARHEAMLAQAARAGVPVLLMTMSPAWGLRAWPRPGQVAYRDAYRALAAQGRAALLDTIALWRALPEPRRRDMVPDGLHPTDEAMAEIFAPALADALEGALCAG</sequence>
<keyword evidence="3" id="KW-1185">Reference proteome</keyword>
<dbReference type="InterPro" id="IPR013830">
    <property type="entry name" value="SGNH_hydro"/>
</dbReference>
<gene>
    <name evidence="2" type="ORF">SAMN05216200_104161</name>
</gene>
<dbReference type="CDD" id="cd00229">
    <property type="entry name" value="SGNH_hydrolase"/>
    <property type="match status" value="1"/>
</dbReference>
<evidence type="ECO:0000259" key="1">
    <source>
        <dbReference type="Pfam" id="PF13472"/>
    </source>
</evidence>
<dbReference type="PANTHER" id="PTHR30383:SF5">
    <property type="entry name" value="SGNH HYDROLASE-TYPE ESTERASE DOMAIN-CONTAINING PROTEIN"/>
    <property type="match status" value="1"/>
</dbReference>
<dbReference type="STRING" id="1189325.SAMN04488119_104161"/>
<accession>A0A1M7T4X9</accession>
<dbReference type="Pfam" id="PF13472">
    <property type="entry name" value="Lipase_GDSL_2"/>
    <property type="match status" value="1"/>
</dbReference>
<organism evidence="2 3">
    <name type="scientific">Oceanicella actignis</name>
    <dbReference type="NCBI Taxonomy" id="1189325"/>
    <lineage>
        <taxon>Bacteria</taxon>
        <taxon>Pseudomonadati</taxon>
        <taxon>Pseudomonadota</taxon>
        <taxon>Alphaproteobacteria</taxon>
        <taxon>Rhodobacterales</taxon>
        <taxon>Paracoccaceae</taxon>
        <taxon>Oceanicella</taxon>
    </lineage>
</organism>
<evidence type="ECO:0000313" key="2">
    <source>
        <dbReference type="EMBL" id="SHN65757.1"/>
    </source>
</evidence>
<name>A0A1M7T4X9_9RHOB</name>
<dbReference type="OrthoDB" id="8347806at2"/>
<dbReference type="RefSeq" id="WP_072747118.1">
    <property type="nucleotide sequence ID" value="NZ_FOHL01000004.1"/>
</dbReference>
<reference evidence="2 3" key="1">
    <citation type="submission" date="2016-12" db="EMBL/GenBank/DDBJ databases">
        <authorList>
            <person name="Song W.-J."/>
            <person name="Kurnit D.M."/>
        </authorList>
    </citation>
    <scope>NUCLEOTIDE SEQUENCE [LARGE SCALE GENOMIC DNA]</scope>
    <source>
        <strain evidence="2 3">CGMCC 1.10808</strain>
    </source>
</reference>
<dbReference type="AlphaFoldDB" id="A0A1M7T4X9"/>
<dbReference type="SUPFAM" id="SSF52266">
    <property type="entry name" value="SGNH hydrolase"/>
    <property type="match status" value="1"/>
</dbReference>
<dbReference type="PANTHER" id="PTHR30383">
    <property type="entry name" value="THIOESTERASE 1/PROTEASE 1/LYSOPHOSPHOLIPASE L1"/>
    <property type="match status" value="1"/>
</dbReference>